<sequence length="310" mass="33405">MKKQDEWTIADITPQMGKYAVVTGASGGLGFEMSLQLAKAGAEVVLAARDQFKGEEAIKRILQEVPGAKLHFEKLDLASLSSVKDFTDRLIEYGKQISILINNAGVSYAERQVTSDGFEADLGINHLGHFALTGRLLPLLKGGARVVVVTSGANRRGKINFDDLQSEKKFTSIGTYAQSKLANLMFAIELQRRSAEYGYGLQVIAAHPGYARTELVKNSSEKIALLARLAITILSWLGQSAAEGAWPALFAATSPKALAGGYYGPGGFAHLSGPVTEATIPDNAQDTQVSHKLWQVSEELTKVKWPISSI</sequence>
<reference evidence="2 3" key="1">
    <citation type="submission" date="2020-08" db="EMBL/GenBank/DDBJ databases">
        <title>Genomic Encyclopedia of Type Strains, Phase IV (KMG-V): Genome sequencing to study the core and pangenomes of soil and plant-associated prokaryotes.</title>
        <authorList>
            <person name="Whitman W."/>
        </authorList>
    </citation>
    <scope>NUCLEOTIDE SEQUENCE [LARGE SCALE GENOMIC DNA]</scope>
    <source>
        <strain evidence="2 3">ANJLi2</strain>
    </source>
</reference>
<protein>
    <submittedName>
        <fullName evidence="2">NAD(P)-dependent dehydrogenase (Short-subunit alcohol dehydrogenase family)</fullName>
    </submittedName>
</protein>
<dbReference type="PANTHER" id="PTHR43157:SF31">
    <property type="entry name" value="PHOSPHATIDYLINOSITOL-GLYCAN BIOSYNTHESIS CLASS F PROTEIN"/>
    <property type="match status" value="1"/>
</dbReference>
<dbReference type="NCBIfam" id="NF004846">
    <property type="entry name" value="PRK06197.1"/>
    <property type="match status" value="1"/>
</dbReference>
<dbReference type="SUPFAM" id="SSF51735">
    <property type="entry name" value="NAD(P)-binding Rossmann-fold domains"/>
    <property type="match status" value="1"/>
</dbReference>
<dbReference type="InterPro" id="IPR002347">
    <property type="entry name" value="SDR_fam"/>
</dbReference>
<dbReference type="PRINTS" id="PR00081">
    <property type="entry name" value="GDHRDH"/>
</dbReference>
<comment type="caution">
    <text evidence="2">The sequence shown here is derived from an EMBL/GenBank/DDBJ whole genome shotgun (WGS) entry which is preliminary data.</text>
</comment>
<name>A0ABR6PHY6_9SPHI</name>
<keyword evidence="1" id="KW-0560">Oxidoreductase</keyword>
<dbReference type="InterPro" id="IPR036291">
    <property type="entry name" value="NAD(P)-bd_dom_sf"/>
</dbReference>
<dbReference type="EMBL" id="JACHCB010000003">
    <property type="protein sequence ID" value="MBB6109213.1"/>
    <property type="molecule type" value="Genomic_DNA"/>
</dbReference>
<keyword evidence="3" id="KW-1185">Reference proteome</keyword>
<dbReference type="PANTHER" id="PTHR43157">
    <property type="entry name" value="PHOSPHATIDYLINOSITOL-GLYCAN BIOSYNTHESIS CLASS F PROTEIN-RELATED"/>
    <property type="match status" value="1"/>
</dbReference>
<dbReference type="RefSeq" id="WP_076372691.1">
    <property type="nucleotide sequence ID" value="NZ_FTMG01000003.1"/>
</dbReference>
<dbReference type="CDD" id="cd05327">
    <property type="entry name" value="retinol-DH_like_SDR_c_like"/>
    <property type="match status" value="1"/>
</dbReference>
<dbReference type="Gene3D" id="3.40.50.720">
    <property type="entry name" value="NAD(P)-binding Rossmann-like Domain"/>
    <property type="match status" value="1"/>
</dbReference>
<organism evidence="2 3">
    <name type="scientific">Mucilaginibacter lappiensis</name>
    <dbReference type="NCBI Taxonomy" id="354630"/>
    <lineage>
        <taxon>Bacteria</taxon>
        <taxon>Pseudomonadati</taxon>
        <taxon>Bacteroidota</taxon>
        <taxon>Sphingobacteriia</taxon>
        <taxon>Sphingobacteriales</taxon>
        <taxon>Sphingobacteriaceae</taxon>
        <taxon>Mucilaginibacter</taxon>
    </lineage>
</organism>
<evidence type="ECO:0000313" key="2">
    <source>
        <dbReference type="EMBL" id="MBB6109213.1"/>
    </source>
</evidence>
<dbReference type="NCBIfam" id="NF004513">
    <property type="entry name" value="PRK05854.1"/>
    <property type="match status" value="1"/>
</dbReference>
<gene>
    <name evidence="2" type="ORF">HDF23_001956</name>
</gene>
<accession>A0ABR6PHY6</accession>
<evidence type="ECO:0000313" key="3">
    <source>
        <dbReference type="Proteomes" id="UP000541583"/>
    </source>
</evidence>
<proteinExistence type="predicted"/>
<dbReference type="Pfam" id="PF00106">
    <property type="entry name" value="adh_short"/>
    <property type="match status" value="1"/>
</dbReference>
<dbReference type="Proteomes" id="UP000541583">
    <property type="component" value="Unassembled WGS sequence"/>
</dbReference>
<evidence type="ECO:0000256" key="1">
    <source>
        <dbReference type="ARBA" id="ARBA00023002"/>
    </source>
</evidence>